<evidence type="ECO:0000256" key="8">
    <source>
        <dbReference type="ARBA" id="ARBA00023136"/>
    </source>
</evidence>
<evidence type="ECO:0000259" key="16">
    <source>
        <dbReference type="Pfam" id="PF10613"/>
    </source>
</evidence>
<feature type="domain" description="Ionotropic glutamate receptor L-glutamate and glycine-binding" evidence="16">
    <location>
        <begin position="219"/>
        <end position="302"/>
    </location>
</feature>
<dbReference type="Pfam" id="PF10613">
    <property type="entry name" value="Lig_chan-Glu_bd"/>
    <property type="match status" value="1"/>
</dbReference>
<organism evidence="18 19">
    <name type="scientific">Neodiprion lecontei</name>
    <name type="common">Redheaded pine sawfly</name>
    <dbReference type="NCBI Taxonomy" id="441921"/>
    <lineage>
        <taxon>Eukaryota</taxon>
        <taxon>Metazoa</taxon>
        <taxon>Ecdysozoa</taxon>
        <taxon>Arthropoda</taxon>
        <taxon>Hexapoda</taxon>
        <taxon>Insecta</taxon>
        <taxon>Pterygota</taxon>
        <taxon>Neoptera</taxon>
        <taxon>Endopterygota</taxon>
        <taxon>Hymenoptera</taxon>
        <taxon>Tenthredinoidea</taxon>
        <taxon>Diprionidae</taxon>
        <taxon>Diprioninae</taxon>
        <taxon>Neodiprion</taxon>
    </lineage>
</organism>
<keyword evidence="7" id="KW-0406">Ion transport</keyword>
<evidence type="ECO:0000313" key="19">
    <source>
        <dbReference type="RefSeq" id="XP_046592231.1"/>
    </source>
</evidence>
<dbReference type="RefSeq" id="XP_046592231.1">
    <property type="nucleotide sequence ID" value="XM_046736275.1"/>
</dbReference>
<dbReference type="Proteomes" id="UP000829291">
    <property type="component" value="Chromosome 1"/>
</dbReference>
<dbReference type="InterPro" id="IPR052192">
    <property type="entry name" value="Insect_Ionotropic_Sensory_Rcpt"/>
</dbReference>
<keyword evidence="5 13" id="KW-0812">Transmembrane</keyword>
<keyword evidence="9" id="KW-0675">Receptor</keyword>
<keyword evidence="8 13" id="KW-0472">Membrane</keyword>
<proteinExistence type="inferred from homology"/>
<sequence>MRHFYIVVCLATIYGLVRTERIVTGHLIEDFYKQKYVHQVTVFACWNNFETTAFNRELMNSGIKTGFVYVPNESLNMRQILTVNYYKLGVVLDLDCPGSRLVLDQFTEQNIPFNESYSWLLVTNQTMPRTLLSTLPLTIETELVVALVVANDIFELYDVYNPSYRHGGDLNVTYMGQWDVQQGLTVNLTQYKYQRRGDLRGLSLNVSIAITHTPTPDFMTYITYPINRHLDTMHRFNYALVCQLRDSYNFKMNLMKATSWGYLMENGSFNGMLGDMIAGRVDIGATPLQFKEERIDVAEFTVQTWLARPCFIFRHPKKNTVRNGFLRPFAPNVWILTMLTAFVCWFLLYITVKVEPRLTHRTAETTLDIHAASETALIVAASLCQQGLTDGPQLFSGRIVFIFLFIWGLLLYQFYSASIVGSLLAQQSRYINTLKDLLDSDLRVGIEDIAYNYDFFATTTDPVALQLYKKKVAPSRKRKQPAYYSPRDGLSLVQKGGFAFHVDVATAYKIITVTDQYSPDPLPEFTYDVPNFQDTFAEDEICDLVEIQLFPPKHTATVTSKHSPFKKMVTYGSVRRLTCRIYLQATKVSAIILFFFLTQDAENHRTRDGRTSAARLALPEADLSRESQCNPGSCIPRGIFTSFIFALDGYGAGWHSYIPREIRQATNRFEKETELPRDMLTFSSPFACTYSRVQNTVRR</sequence>
<evidence type="ECO:0000256" key="1">
    <source>
        <dbReference type="ARBA" id="ARBA00004651"/>
    </source>
</evidence>
<keyword evidence="12" id="KW-0407">Ion channel</keyword>
<comment type="subcellular location">
    <subcellularLocation>
        <location evidence="1">Cell membrane</location>
        <topology evidence="1">Multi-pass membrane protein</topology>
    </subcellularLocation>
</comment>
<evidence type="ECO:0000256" key="12">
    <source>
        <dbReference type="ARBA" id="ARBA00023303"/>
    </source>
</evidence>
<evidence type="ECO:0000256" key="2">
    <source>
        <dbReference type="ARBA" id="ARBA00008685"/>
    </source>
</evidence>
<evidence type="ECO:0000256" key="5">
    <source>
        <dbReference type="ARBA" id="ARBA00022692"/>
    </source>
</evidence>
<feature type="domain" description="Ionotropic glutamate receptor C-terminal" evidence="15">
    <location>
        <begin position="332"/>
        <end position="543"/>
    </location>
</feature>
<feature type="transmembrane region" description="Helical" evidence="13">
    <location>
        <begin position="333"/>
        <end position="352"/>
    </location>
</feature>
<keyword evidence="6 13" id="KW-1133">Transmembrane helix</keyword>
<evidence type="ECO:0000256" key="13">
    <source>
        <dbReference type="SAM" id="Phobius"/>
    </source>
</evidence>
<reference evidence="19" key="1">
    <citation type="submission" date="2025-08" db="UniProtKB">
        <authorList>
            <consortium name="RefSeq"/>
        </authorList>
    </citation>
    <scope>IDENTIFICATION</scope>
    <source>
        <tissue evidence="19">Thorax and Abdomen</tissue>
    </source>
</reference>
<dbReference type="GeneID" id="107221727"/>
<keyword evidence="4" id="KW-1003">Cell membrane</keyword>
<keyword evidence="11" id="KW-1071">Ligand-gated ion channel</keyword>
<feature type="transmembrane region" description="Helical" evidence="13">
    <location>
        <begin position="399"/>
        <end position="425"/>
    </location>
</feature>
<dbReference type="Gene3D" id="3.40.190.10">
    <property type="entry name" value="Periplasmic binding protein-like II"/>
    <property type="match status" value="1"/>
</dbReference>
<dbReference type="Pfam" id="PF00060">
    <property type="entry name" value="Lig_chan"/>
    <property type="match status" value="1"/>
</dbReference>
<evidence type="ECO:0000256" key="10">
    <source>
        <dbReference type="ARBA" id="ARBA00023180"/>
    </source>
</evidence>
<keyword evidence="18" id="KW-1185">Reference proteome</keyword>
<evidence type="ECO:0000259" key="17">
    <source>
        <dbReference type="Pfam" id="PF24576"/>
    </source>
</evidence>
<name>A0ABM3FW36_NEOLC</name>
<feature type="chain" id="PRO_5046176888" evidence="14">
    <location>
        <begin position="20"/>
        <end position="699"/>
    </location>
</feature>
<dbReference type="Gene3D" id="1.10.287.70">
    <property type="match status" value="1"/>
</dbReference>
<evidence type="ECO:0000259" key="15">
    <source>
        <dbReference type="Pfam" id="PF00060"/>
    </source>
</evidence>
<evidence type="ECO:0000256" key="14">
    <source>
        <dbReference type="SAM" id="SignalP"/>
    </source>
</evidence>
<evidence type="ECO:0000256" key="4">
    <source>
        <dbReference type="ARBA" id="ARBA00022475"/>
    </source>
</evidence>
<keyword evidence="10" id="KW-0325">Glycoprotein</keyword>
<feature type="domain" description="Ionotropic receptor 75a N-terminal" evidence="17">
    <location>
        <begin position="23"/>
        <end position="209"/>
    </location>
</feature>
<evidence type="ECO:0000313" key="18">
    <source>
        <dbReference type="Proteomes" id="UP000829291"/>
    </source>
</evidence>
<dbReference type="PANTHER" id="PTHR42643">
    <property type="entry name" value="IONOTROPIC RECEPTOR 20A-RELATED"/>
    <property type="match status" value="1"/>
</dbReference>
<gene>
    <name evidence="19" type="primary">LOC107221727</name>
</gene>
<accession>A0ABM3FW36</accession>
<evidence type="ECO:0000256" key="11">
    <source>
        <dbReference type="ARBA" id="ARBA00023286"/>
    </source>
</evidence>
<keyword evidence="14" id="KW-0732">Signal</keyword>
<comment type="similarity">
    <text evidence="2">Belongs to the glutamate-gated ion channel (TC 1.A.10.1) family.</text>
</comment>
<dbReference type="Pfam" id="PF24576">
    <property type="entry name" value="IR75A_N"/>
    <property type="match status" value="1"/>
</dbReference>
<feature type="signal peptide" evidence="14">
    <location>
        <begin position="1"/>
        <end position="19"/>
    </location>
</feature>
<protein>
    <submittedName>
        <fullName evidence="19">Ionotropic receptor 75a-like isoform X1</fullName>
    </submittedName>
</protein>
<dbReference type="InterPro" id="IPR001320">
    <property type="entry name" value="Iontro_rcpt_C"/>
</dbReference>
<evidence type="ECO:0000256" key="9">
    <source>
        <dbReference type="ARBA" id="ARBA00023170"/>
    </source>
</evidence>
<dbReference type="InterPro" id="IPR019594">
    <property type="entry name" value="Glu/Gly-bd"/>
</dbReference>
<evidence type="ECO:0000256" key="7">
    <source>
        <dbReference type="ARBA" id="ARBA00023065"/>
    </source>
</evidence>
<evidence type="ECO:0000256" key="6">
    <source>
        <dbReference type="ARBA" id="ARBA00022989"/>
    </source>
</evidence>
<dbReference type="PANTHER" id="PTHR42643:SF33">
    <property type="entry name" value="GLUTAMATE RECEPTOR 2-LIKE PROTEIN"/>
    <property type="match status" value="1"/>
</dbReference>
<evidence type="ECO:0000256" key="3">
    <source>
        <dbReference type="ARBA" id="ARBA00022448"/>
    </source>
</evidence>
<dbReference type="SUPFAM" id="SSF53850">
    <property type="entry name" value="Periplasmic binding protein-like II"/>
    <property type="match status" value="1"/>
</dbReference>
<dbReference type="InterPro" id="IPR057074">
    <property type="entry name" value="IR75A_N"/>
</dbReference>
<keyword evidence="3" id="KW-0813">Transport</keyword>